<organism evidence="1 2">
    <name type="scientific">Phyllobacterium salinisoli</name>
    <dbReference type="NCBI Taxonomy" id="1899321"/>
    <lineage>
        <taxon>Bacteria</taxon>
        <taxon>Pseudomonadati</taxon>
        <taxon>Pseudomonadota</taxon>
        <taxon>Alphaproteobacteria</taxon>
        <taxon>Hyphomicrobiales</taxon>
        <taxon>Phyllobacteriaceae</taxon>
        <taxon>Phyllobacterium</taxon>
    </lineage>
</organism>
<dbReference type="EMBL" id="QOZG01000012">
    <property type="protein sequence ID" value="RCS21934.1"/>
    <property type="molecule type" value="Genomic_DNA"/>
</dbReference>
<name>A0A368JYF4_9HYPH</name>
<dbReference type="AlphaFoldDB" id="A0A368JYF4"/>
<accession>A0A368JYF4</accession>
<evidence type="ECO:0000313" key="1">
    <source>
        <dbReference type="EMBL" id="RCS21934.1"/>
    </source>
</evidence>
<proteinExistence type="predicted"/>
<sequence length="100" mass="11217">MAKIKLISRPLELLHNIMYTGNSIPVFGWTQRARLADRLAGDHLVTQQTKIEPVYGFCRPSVDQRHVRQVTDLGKVPAQAAREGCTICCPEYGTPITRLV</sequence>
<reference evidence="1 2" key="1">
    <citation type="submission" date="2018-07" db="EMBL/GenBank/DDBJ databases">
        <title>The draft genome of Phyllobacterium salinisoli.</title>
        <authorList>
            <person name="Liu L."/>
            <person name="Li L."/>
            <person name="Zhang X."/>
            <person name="Liang L."/>
        </authorList>
    </citation>
    <scope>NUCLEOTIDE SEQUENCE [LARGE SCALE GENOMIC DNA]</scope>
    <source>
        <strain evidence="1 2">LLAN61</strain>
    </source>
</reference>
<keyword evidence="2" id="KW-1185">Reference proteome</keyword>
<comment type="caution">
    <text evidence="1">The sequence shown here is derived from an EMBL/GenBank/DDBJ whole genome shotgun (WGS) entry which is preliminary data.</text>
</comment>
<protein>
    <submittedName>
        <fullName evidence="1">Uncharacterized protein</fullName>
    </submittedName>
</protein>
<dbReference type="Proteomes" id="UP000253420">
    <property type="component" value="Unassembled WGS sequence"/>
</dbReference>
<gene>
    <name evidence="1" type="ORF">DUT91_21240</name>
</gene>
<evidence type="ECO:0000313" key="2">
    <source>
        <dbReference type="Proteomes" id="UP000253420"/>
    </source>
</evidence>